<keyword evidence="3" id="KW-1185">Reference proteome</keyword>
<dbReference type="EMBL" id="BEXD01000659">
    <property type="protein sequence ID" value="GBB89235.1"/>
    <property type="molecule type" value="Genomic_DNA"/>
</dbReference>
<organism evidence="1 3">
    <name type="scientific">Rhizophagus clarus</name>
    <dbReference type="NCBI Taxonomy" id="94130"/>
    <lineage>
        <taxon>Eukaryota</taxon>
        <taxon>Fungi</taxon>
        <taxon>Fungi incertae sedis</taxon>
        <taxon>Mucoromycota</taxon>
        <taxon>Glomeromycotina</taxon>
        <taxon>Glomeromycetes</taxon>
        <taxon>Glomerales</taxon>
        <taxon>Glomeraceae</taxon>
        <taxon>Rhizophagus</taxon>
    </lineage>
</organism>
<evidence type="ECO:0000313" key="1">
    <source>
        <dbReference type="EMBL" id="GBB89235.1"/>
    </source>
</evidence>
<evidence type="ECO:0000313" key="2">
    <source>
        <dbReference type="EMBL" id="GES86100.1"/>
    </source>
</evidence>
<accession>A0A2Z6QHZ6</accession>
<comment type="caution">
    <text evidence="1">The sequence shown here is derived from an EMBL/GenBank/DDBJ whole genome shotgun (WGS) entry which is preliminary data.</text>
</comment>
<name>A0A2Z6QHZ6_9GLOM</name>
<dbReference type="Proteomes" id="UP000615446">
    <property type="component" value="Unassembled WGS sequence"/>
</dbReference>
<evidence type="ECO:0000313" key="3">
    <source>
        <dbReference type="Proteomes" id="UP000247702"/>
    </source>
</evidence>
<dbReference type="EMBL" id="BLAL01000160">
    <property type="protein sequence ID" value="GES86100.1"/>
    <property type="molecule type" value="Genomic_DNA"/>
</dbReference>
<dbReference type="Proteomes" id="UP000247702">
    <property type="component" value="Unassembled WGS sequence"/>
</dbReference>
<dbReference type="AlphaFoldDB" id="A0A2Z6QHZ6"/>
<proteinExistence type="predicted"/>
<protein>
    <submittedName>
        <fullName evidence="1">Uncharacterized protein</fullName>
    </submittedName>
</protein>
<reference evidence="2" key="2">
    <citation type="submission" date="2019-10" db="EMBL/GenBank/DDBJ databases">
        <title>Conservation and host-specific expression of non-tandemly repeated heterogenous ribosome RNA gene in arbuscular mycorrhizal fungi.</title>
        <authorList>
            <person name="Maeda T."/>
            <person name="Kobayashi Y."/>
            <person name="Nakagawa T."/>
            <person name="Ezawa T."/>
            <person name="Yamaguchi K."/>
            <person name="Bino T."/>
            <person name="Nishimoto Y."/>
            <person name="Shigenobu S."/>
            <person name="Kawaguchi M."/>
        </authorList>
    </citation>
    <scope>NUCLEOTIDE SEQUENCE</scope>
    <source>
        <strain evidence="2">HR1</strain>
    </source>
</reference>
<reference evidence="1 3" key="1">
    <citation type="submission" date="2017-11" db="EMBL/GenBank/DDBJ databases">
        <title>The genome of Rhizophagus clarus HR1 reveals common genetic basis of auxotrophy among arbuscular mycorrhizal fungi.</title>
        <authorList>
            <person name="Kobayashi Y."/>
        </authorList>
    </citation>
    <scope>NUCLEOTIDE SEQUENCE [LARGE SCALE GENOMIC DNA]</scope>
    <source>
        <strain evidence="1 3">HR1</strain>
    </source>
</reference>
<sequence>MADRTKLPPLVLRIFGVNVQDTPIHNHFSLEWPAVSNNYGISDYNLGLQPITTITTPIFSCENYGISYLQLTPITLQPLQHITAGYSISSFRLISTHIVDPIKRVFD</sequence>
<gene>
    <name evidence="2" type="ORF">RCL2_001317200</name>
    <name evidence="1" type="ORF">RclHR1_15910003</name>
</gene>